<dbReference type="EMBL" id="FMWB01000009">
    <property type="protein sequence ID" value="SCZ44849.1"/>
    <property type="molecule type" value="Genomic_DNA"/>
</dbReference>
<evidence type="ECO:0000256" key="9">
    <source>
        <dbReference type="SAM" id="Phobius"/>
    </source>
</evidence>
<feature type="transmembrane region" description="Helical" evidence="9">
    <location>
        <begin position="129"/>
        <end position="151"/>
    </location>
</feature>
<feature type="transmembrane region" description="Helical" evidence="9">
    <location>
        <begin position="20"/>
        <end position="42"/>
    </location>
</feature>
<comment type="similarity">
    <text evidence="2 8">Belongs to the nucleobase:cation symporter-2 (NCS2) (TC 2.A.40) family. Azg-like subfamily.</text>
</comment>
<sequence>MLERLFQLKAHNTSVRTELLAGVTTFLAMAYILFVNPSILGATGMDKGAIFVATCLAAAIGSALMGLIANYPIALAPGMGLNAFFTYTVVLHLGHTWQVALGAVFLSALMFFLLSIFRIREWIINSIPLPLRSGIAAGIGLFLALIALQTAGIVVGNPATLVGLGDLSKPGPLLAILGFFLIVVLEARKVTGAVLIGILVVTVIAIALGVSAFGGLVSMPPSLAPTFLQLDIRGALDVGLISVIFAFLFVDLFDNSGTLIGVAKRAGLMGKDGHLPKMGRALIADSSAAMFGSLLGTSTTTSYIESAAGVSAGGRTGLTAVVVAVLFLLALFFAPLAGSVPAFATAPALFFIAVLMTSGLAEIEWDDLTTAAPVLVTALAMPLTYSIANGIAFGFITWTVIKLLSGRTRELNSALIVLSILFVIKLGWFNA</sequence>
<evidence type="ECO:0000313" key="11">
    <source>
        <dbReference type="Proteomes" id="UP000183046"/>
    </source>
</evidence>
<gene>
    <name evidence="10" type="ORF">SAMN05216279_109221</name>
</gene>
<proteinExistence type="inferred from homology"/>
<keyword evidence="5 8" id="KW-0812">Transmembrane</keyword>
<dbReference type="Pfam" id="PF00860">
    <property type="entry name" value="Xan_ur_permease"/>
    <property type="match status" value="1"/>
</dbReference>
<dbReference type="InterPro" id="IPR045018">
    <property type="entry name" value="Azg-like"/>
</dbReference>
<feature type="transmembrane region" description="Helical" evidence="9">
    <location>
        <begin position="238"/>
        <end position="262"/>
    </location>
</feature>
<keyword evidence="4 8" id="KW-1003">Cell membrane</keyword>
<dbReference type="GeneID" id="57559962"/>
<feature type="transmembrane region" description="Helical" evidence="9">
    <location>
        <begin position="194"/>
        <end position="218"/>
    </location>
</feature>
<evidence type="ECO:0000256" key="1">
    <source>
        <dbReference type="ARBA" id="ARBA00004651"/>
    </source>
</evidence>
<dbReference type="PIRSF" id="PIRSF005353">
    <property type="entry name" value="PbuG"/>
    <property type="match status" value="1"/>
</dbReference>
<keyword evidence="3 8" id="KW-0813">Transport</keyword>
<comment type="caution">
    <text evidence="10">The sequence shown here is derived from an EMBL/GenBank/DDBJ whole genome shotgun (WGS) entry which is preliminary data.</text>
</comment>
<evidence type="ECO:0000256" key="6">
    <source>
        <dbReference type="ARBA" id="ARBA00022989"/>
    </source>
</evidence>
<dbReference type="eggNOG" id="COG2252">
    <property type="taxonomic scope" value="Bacteria"/>
</dbReference>
<evidence type="ECO:0000256" key="8">
    <source>
        <dbReference type="PIRNR" id="PIRNR005353"/>
    </source>
</evidence>
<feature type="transmembrane region" description="Helical" evidence="9">
    <location>
        <begin position="316"/>
        <end position="336"/>
    </location>
</feature>
<dbReference type="GO" id="GO:0015207">
    <property type="term" value="F:adenine transmembrane transporter activity"/>
    <property type="evidence" value="ECO:0007669"/>
    <property type="project" value="TreeGrafter"/>
</dbReference>
<dbReference type="PANTHER" id="PTHR43337:SF1">
    <property type="entry name" value="XANTHINE_URACIL PERMEASE C887.17-RELATED"/>
    <property type="match status" value="1"/>
</dbReference>
<dbReference type="InterPro" id="IPR026033">
    <property type="entry name" value="Azg-like_bact_archaea"/>
</dbReference>
<keyword evidence="7 8" id="KW-0472">Membrane</keyword>
<feature type="transmembrane region" description="Helical" evidence="9">
    <location>
        <begin position="383"/>
        <end position="404"/>
    </location>
</feature>
<accession>A0A1G5P6T8</accession>
<dbReference type="InterPro" id="IPR006043">
    <property type="entry name" value="NCS2"/>
</dbReference>
<dbReference type="Proteomes" id="UP000183046">
    <property type="component" value="Unassembled WGS sequence"/>
</dbReference>
<dbReference type="OrthoDB" id="9808458at2"/>
<feature type="transmembrane region" description="Helical" evidence="9">
    <location>
        <begin position="411"/>
        <end position="429"/>
    </location>
</feature>
<feature type="transmembrane region" description="Helical" evidence="9">
    <location>
        <begin position="95"/>
        <end position="117"/>
    </location>
</feature>
<comment type="subcellular location">
    <subcellularLocation>
        <location evidence="1 8">Cell membrane</location>
        <topology evidence="1 8">Multi-pass membrane protein</topology>
    </subcellularLocation>
</comment>
<dbReference type="RefSeq" id="WP_027602630.1">
    <property type="nucleotide sequence ID" value="NZ_CP044074.1"/>
</dbReference>
<feature type="transmembrane region" description="Helical" evidence="9">
    <location>
        <begin position="49"/>
        <end position="75"/>
    </location>
</feature>
<protein>
    <submittedName>
        <fullName evidence="10">MFS transporter, AGZA family, xanthine/uracil permease</fullName>
    </submittedName>
</protein>
<dbReference type="PANTHER" id="PTHR43337">
    <property type="entry name" value="XANTHINE/URACIL PERMEASE C887.17-RELATED"/>
    <property type="match status" value="1"/>
</dbReference>
<evidence type="ECO:0000256" key="5">
    <source>
        <dbReference type="ARBA" id="ARBA00022692"/>
    </source>
</evidence>
<evidence type="ECO:0000313" key="10">
    <source>
        <dbReference type="EMBL" id="SCZ44849.1"/>
    </source>
</evidence>
<dbReference type="STRING" id="237610.BJP27_21340"/>
<reference evidence="11" key="1">
    <citation type="submission" date="2016-10" db="EMBL/GenBank/DDBJ databases">
        <authorList>
            <person name="de Groot N.N."/>
        </authorList>
    </citation>
    <scope>NUCLEOTIDE SEQUENCE [LARGE SCALE GENOMIC DNA]</scope>
    <source>
        <strain evidence="11">DSM 15758</strain>
    </source>
</reference>
<name>A0A1G5P6T8_9PSED</name>
<evidence type="ECO:0000256" key="2">
    <source>
        <dbReference type="ARBA" id="ARBA00005697"/>
    </source>
</evidence>
<evidence type="ECO:0000256" key="4">
    <source>
        <dbReference type="ARBA" id="ARBA00022475"/>
    </source>
</evidence>
<dbReference type="GO" id="GO:0005886">
    <property type="term" value="C:plasma membrane"/>
    <property type="evidence" value="ECO:0007669"/>
    <property type="project" value="UniProtKB-SubCell"/>
</dbReference>
<evidence type="ECO:0000256" key="3">
    <source>
        <dbReference type="ARBA" id="ARBA00022448"/>
    </source>
</evidence>
<feature type="transmembrane region" description="Helical" evidence="9">
    <location>
        <begin position="343"/>
        <end position="363"/>
    </location>
</feature>
<dbReference type="AlphaFoldDB" id="A0A1G5P6T8"/>
<feature type="transmembrane region" description="Helical" evidence="9">
    <location>
        <begin position="171"/>
        <end position="187"/>
    </location>
</feature>
<organism evidence="10 11">
    <name type="scientific">Pseudomonas oryzihabitans</name>
    <dbReference type="NCBI Taxonomy" id="47885"/>
    <lineage>
        <taxon>Bacteria</taxon>
        <taxon>Pseudomonadati</taxon>
        <taxon>Pseudomonadota</taxon>
        <taxon>Gammaproteobacteria</taxon>
        <taxon>Pseudomonadales</taxon>
        <taxon>Pseudomonadaceae</taxon>
        <taxon>Pseudomonas</taxon>
    </lineage>
</organism>
<keyword evidence="6 8" id="KW-1133">Transmembrane helix</keyword>
<evidence type="ECO:0000256" key="7">
    <source>
        <dbReference type="ARBA" id="ARBA00023136"/>
    </source>
</evidence>